<dbReference type="EMBL" id="JANPWB010000001">
    <property type="protein sequence ID" value="KAJ1215380.1"/>
    <property type="molecule type" value="Genomic_DNA"/>
</dbReference>
<sequence>MSLTSPGPPRKCTAGSGSPGAFVSRPHRNLVSLRIGPGLEAQGRRLQRPPPSGRVSRRAPHLGFGRAPQSRPPS</sequence>
<evidence type="ECO:0000313" key="2">
    <source>
        <dbReference type="EMBL" id="KAJ1215380.1"/>
    </source>
</evidence>
<accession>A0AAV7WRH6</accession>
<keyword evidence="3" id="KW-1185">Reference proteome</keyword>
<comment type="caution">
    <text evidence="2">The sequence shown here is derived from an EMBL/GenBank/DDBJ whole genome shotgun (WGS) entry which is preliminary data.</text>
</comment>
<proteinExistence type="predicted"/>
<dbReference type="AlphaFoldDB" id="A0AAV7WRH6"/>
<evidence type="ECO:0000313" key="3">
    <source>
        <dbReference type="Proteomes" id="UP001066276"/>
    </source>
</evidence>
<organism evidence="2 3">
    <name type="scientific">Pleurodeles waltl</name>
    <name type="common">Iberian ribbed newt</name>
    <dbReference type="NCBI Taxonomy" id="8319"/>
    <lineage>
        <taxon>Eukaryota</taxon>
        <taxon>Metazoa</taxon>
        <taxon>Chordata</taxon>
        <taxon>Craniata</taxon>
        <taxon>Vertebrata</taxon>
        <taxon>Euteleostomi</taxon>
        <taxon>Amphibia</taxon>
        <taxon>Batrachia</taxon>
        <taxon>Caudata</taxon>
        <taxon>Salamandroidea</taxon>
        <taxon>Salamandridae</taxon>
        <taxon>Pleurodelinae</taxon>
        <taxon>Pleurodeles</taxon>
    </lineage>
</organism>
<name>A0AAV7WRH6_PLEWA</name>
<protein>
    <submittedName>
        <fullName evidence="2">Uncharacterized protein</fullName>
    </submittedName>
</protein>
<dbReference type="Proteomes" id="UP001066276">
    <property type="component" value="Chromosome 1_1"/>
</dbReference>
<feature type="region of interest" description="Disordered" evidence="1">
    <location>
        <begin position="1"/>
        <end position="74"/>
    </location>
</feature>
<evidence type="ECO:0000256" key="1">
    <source>
        <dbReference type="SAM" id="MobiDB-lite"/>
    </source>
</evidence>
<gene>
    <name evidence="2" type="ORF">NDU88_002989</name>
</gene>
<reference evidence="2" key="1">
    <citation type="journal article" date="2022" name="bioRxiv">
        <title>Sequencing and chromosome-scale assembly of the giantPleurodeles waltlgenome.</title>
        <authorList>
            <person name="Brown T."/>
            <person name="Elewa A."/>
            <person name="Iarovenko S."/>
            <person name="Subramanian E."/>
            <person name="Araus A.J."/>
            <person name="Petzold A."/>
            <person name="Susuki M."/>
            <person name="Suzuki K.-i.T."/>
            <person name="Hayashi T."/>
            <person name="Toyoda A."/>
            <person name="Oliveira C."/>
            <person name="Osipova E."/>
            <person name="Leigh N.D."/>
            <person name="Simon A."/>
            <person name="Yun M.H."/>
        </authorList>
    </citation>
    <scope>NUCLEOTIDE SEQUENCE</scope>
    <source>
        <strain evidence="2">20211129_DDA</strain>
        <tissue evidence="2">Liver</tissue>
    </source>
</reference>